<dbReference type="AlphaFoldDB" id="A0A1H9V078"/>
<evidence type="ECO:0000313" key="2">
    <source>
        <dbReference type="Proteomes" id="UP000199352"/>
    </source>
</evidence>
<gene>
    <name evidence="1" type="ORF">SAMN05216188_12370</name>
</gene>
<keyword evidence="2" id="KW-1185">Reference proteome</keyword>
<sequence>MTSTHWSFDDELIAGAFSASRWKAAPFAVPSSFVQLPSRLDAST</sequence>
<dbReference type="Proteomes" id="UP000199352">
    <property type="component" value="Unassembled WGS sequence"/>
</dbReference>
<accession>A0A1H9V078</accession>
<dbReference type="RefSeq" id="WP_281249492.1">
    <property type="nucleotide sequence ID" value="NZ_FOFR01000023.1"/>
</dbReference>
<proteinExistence type="predicted"/>
<organism evidence="1 2">
    <name type="scientific">Lentzea xinjiangensis</name>
    <dbReference type="NCBI Taxonomy" id="402600"/>
    <lineage>
        <taxon>Bacteria</taxon>
        <taxon>Bacillati</taxon>
        <taxon>Actinomycetota</taxon>
        <taxon>Actinomycetes</taxon>
        <taxon>Pseudonocardiales</taxon>
        <taxon>Pseudonocardiaceae</taxon>
        <taxon>Lentzea</taxon>
    </lineage>
</organism>
<evidence type="ECO:0000313" key="1">
    <source>
        <dbReference type="EMBL" id="SES14999.1"/>
    </source>
</evidence>
<dbReference type="EMBL" id="FOFR01000023">
    <property type="protein sequence ID" value="SES14999.1"/>
    <property type="molecule type" value="Genomic_DNA"/>
</dbReference>
<protein>
    <submittedName>
        <fullName evidence="1">Uncharacterized protein</fullName>
    </submittedName>
</protein>
<name>A0A1H9V078_9PSEU</name>
<reference evidence="2" key="1">
    <citation type="submission" date="2016-10" db="EMBL/GenBank/DDBJ databases">
        <authorList>
            <person name="Varghese N."/>
            <person name="Submissions S."/>
        </authorList>
    </citation>
    <scope>NUCLEOTIDE SEQUENCE [LARGE SCALE GENOMIC DNA]</scope>
    <source>
        <strain evidence="2">CGMCC 4.3525</strain>
    </source>
</reference>